<feature type="region of interest" description="Disordered" evidence="1">
    <location>
        <begin position="506"/>
        <end position="549"/>
    </location>
</feature>
<gene>
    <name evidence="2" type="ORF">C1SCF055_LOCUS14923</name>
</gene>
<dbReference type="AlphaFoldDB" id="A0A9P1C9R6"/>
<protein>
    <submittedName>
        <fullName evidence="2">Uncharacterized protein</fullName>
    </submittedName>
</protein>
<evidence type="ECO:0000313" key="2">
    <source>
        <dbReference type="EMBL" id="CAI3987669.1"/>
    </source>
</evidence>
<evidence type="ECO:0000313" key="4">
    <source>
        <dbReference type="Proteomes" id="UP001152797"/>
    </source>
</evidence>
<reference evidence="2" key="1">
    <citation type="submission" date="2022-10" db="EMBL/GenBank/DDBJ databases">
        <authorList>
            <person name="Chen Y."/>
            <person name="Dougan E. K."/>
            <person name="Chan C."/>
            <person name="Rhodes N."/>
            <person name="Thang M."/>
        </authorList>
    </citation>
    <scope>NUCLEOTIDE SEQUENCE</scope>
</reference>
<comment type="caution">
    <text evidence="2">The sequence shown here is derived from an EMBL/GenBank/DDBJ whole genome shotgun (WGS) entry which is preliminary data.</text>
</comment>
<reference evidence="3" key="2">
    <citation type="submission" date="2024-04" db="EMBL/GenBank/DDBJ databases">
        <authorList>
            <person name="Chen Y."/>
            <person name="Shah S."/>
            <person name="Dougan E. K."/>
            <person name="Thang M."/>
            <person name="Chan C."/>
        </authorList>
    </citation>
    <scope>NUCLEOTIDE SEQUENCE [LARGE SCALE GENOMIC DNA]</scope>
</reference>
<dbReference type="EMBL" id="CAMXCT030001190">
    <property type="protein sequence ID" value="CAL4774981.1"/>
    <property type="molecule type" value="Genomic_DNA"/>
</dbReference>
<organism evidence="2">
    <name type="scientific">Cladocopium goreaui</name>
    <dbReference type="NCBI Taxonomy" id="2562237"/>
    <lineage>
        <taxon>Eukaryota</taxon>
        <taxon>Sar</taxon>
        <taxon>Alveolata</taxon>
        <taxon>Dinophyceae</taxon>
        <taxon>Suessiales</taxon>
        <taxon>Symbiodiniaceae</taxon>
        <taxon>Cladocopium</taxon>
    </lineage>
</organism>
<accession>A0A9P1C9R6</accession>
<feature type="compositionally biased region" description="Acidic residues" evidence="1">
    <location>
        <begin position="516"/>
        <end position="540"/>
    </location>
</feature>
<dbReference type="EMBL" id="CAMXCT020001190">
    <property type="protein sequence ID" value="CAL1141044.1"/>
    <property type="molecule type" value="Genomic_DNA"/>
</dbReference>
<dbReference type="EMBL" id="CAMXCT010001190">
    <property type="protein sequence ID" value="CAI3987669.1"/>
    <property type="molecule type" value="Genomic_DNA"/>
</dbReference>
<sequence length="1057" mass="117747">MPGAGYGLDLDDHLPRRLRLEQGGNSKDVFCMVKATMADERLSQPPILVYPQCFLPATQGFFNRINDTNLLVTASLDQGRCEELSELAENIQKDFPHMQRGVAYLRSLMDGDRRWQPLPRLQFIEAGPAASLGLGNLQVGQPPPPPKPHRVGKPVDLPSAMGELAADAASDEVLQKIAAFFESVIQDGNFGEWVNKTDRKVLDEELSQEQLELPGVEVVLSSIQHVTAQKQAPSPIDFLGAMKMAVNVEKRLAKGKVSNALRDVLTRCVGEYNRLVTKKAHRIDTPIKNLILNLLRTDDDIQQILHHHYDMFPHTVSALPIDVLQQDFWVPGSTGRADSARYAGKSLFREILSPTVDTCKLWMMRATEDFKRRVGPDASVKSKSLAAAWNVWKEMLLSDQEMHNKAWGLVSGYMTKNLETFSGKSIEAESTVLPSITEWIQDTLSDLPVDKAMDGHSLVIWCNLTTVGVMPAAKFDFFITAVSNLLATHKRNAIALIVHCNRASDTGRTQEKVEKDEEDDKVAKEEDDGESDMEGSEDNEKENAEEADIRDMRHKLEKMLSATSRNLVVKNVTWVFDKATVYGKRDACIQGLAVVHRDKLNTFKASAGWKHGLIRDCAMLPRAQMFKPEAPSATPHLGRAFTDAQELRQVAGGTDLLRKTLNAFLPPSTKTALLVDLHCYDAWPALTALEESTGNRTVLCCNVVLDKAPDGLIQRVANKVYEACRADQLKVVGFPAFGPLVQALQSCKPENQTTNYQVCVRKHDRLVVLQSLAAKWLETEYKDATVVELENHNQKYNVDGEYWHETAERSAEDDEGRPLKRIKLEESELAKEADVVTLQKPYSFQINNCSEMVCGKDGDPLYLVSRNKNQYLMHREMFSFGSGDWRVGPDAVELMQEANGRWFSFDVGFETVMVLEKKGLADHLGSLSCVESPTFLTTILRELEDAGEVKVGITHHSLSSEKIEQEKPLAFCMDAVKVEQPPKKKRKSNAAAGSMTSKNFGSVLDIPKLKRANRILIGWRVRLDSTSSSGVKTIVPIRPVACLSGVLDLGDAVVKFF</sequence>
<dbReference type="Proteomes" id="UP001152797">
    <property type="component" value="Unassembled WGS sequence"/>
</dbReference>
<evidence type="ECO:0000256" key="1">
    <source>
        <dbReference type="SAM" id="MobiDB-lite"/>
    </source>
</evidence>
<name>A0A9P1C9R6_9DINO</name>
<proteinExistence type="predicted"/>
<keyword evidence="4" id="KW-1185">Reference proteome</keyword>
<evidence type="ECO:0000313" key="3">
    <source>
        <dbReference type="EMBL" id="CAL1141044.1"/>
    </source>
</evidence>